<reference evidence="1 3" key="2">
    <citation type="journal article" date="2018" name="Plant J.">
        <title>The Physcomitrella patens chromosome-scale assembly reveals moss genome structure and evolution.</title>
        <authorList>
            <person name="Lang D."/>
            <person name="Ullrich K.K."/>
            <person name="Murat F."/>
            <person name="Fuchs J."/>
            <person name="Jenkins J."/>
            <person name="Haas F.B."/>
            <person name="Piednoel M."/>
            <person name="Gundlach H."/>
            <person name="Van Bel M."/>
            <person name="Meyberg R."/>
            <person name="Vives C."/>
            <person name="Morata J."/>
            <person name="Symeonidi A."/>
            <person name="Hiss M."/>
            <person name="Muchero W."/>
            <person name="Kamisugi Y."/>
            <person name="Saleh O."/>
            <person name="Blanc G."/>
            <person name="Decker E.L."/>
            <person name="van Gessel N."/>
            <person name="Grimwood J."/>
            <person name="Hayes R.D."/>
            <person name="Graham S.W."/>
            <person name="Gunter L.E."/>
            <person name="McDaniel S.F."/>
            <person name="Hoernstein S.N.W."/>
            <person name="Larsson A."/>
            <person name="Li F.W."/>
            <person name="Perroud P.F."/>
            <person name="Phillips J."/>
            <person name="Ranjan P."/>
            <person name="Rokshar D.S."/>
            <person name="Rothfels C.J."/>
            <person name="Schneider L."/>
            <person name="Shu S."/>
            <person name="Stevenson D.W."/>
            <person name="Thummler F."/>
            <person name="Tillich M."/>
            <person name="Villarreal Aguilar J.C."/>
            <person name="Widiez T."/>
            <person name="Wong G.K."/>
            <person name="Wymore A."/>
            <person name="Zhang Y."/>
            <person name="Zimmer A.D."/>
            <person name="Quatrano R.S."/>
            <person name="Mayer K.F.X."/>
            <person name="Goodstein D."/>
            <person name="Casacuberta J.M."/>
            <person name="Vandepoele K."/>
            <person name="Reski R."/>
            <person name="Cuming A.C."/>
            <person name="Tuskan G.A."/>
            <person name="Maumus F."/>
            <person name="Salse J."/>
            <person name="Schmutz J."/>
            <person name="Rensing S.A."/>
        </authorList>
    </citation>
    <scope>NUCLEOTIDE SEQUENCE [LARGE SCALE GENOMIC DNA]</scope>
    <source>
        <strain evidence="2 3">cv. Gransden 2004</strain>
    </source>
</reference>
<evidence type="ECO:0000313" key="1">
    <source>
        <dbReference type="EMBL" id="PNR34404.1"/>
    </source>
</evidence>
<protein>
    <submittedName>
        <fullName evidence="1 2">Uncharacterized protein</fullName>
    </submittedName>
</protein>
<reference evidence="1 3" key="1">
    <citation type="journal article" date="2008" name="Science">
        <title>The Physcomitrella genome reveals evolutionary insights into the conquest of land by plants.</title>
        <authorList>
            <person name="Rensing S."/>
            <person name="Lang D."/>
            <person name="Zimmer A."/>
            <person name="Terry A."/>
            <person name="Salamov A."/>
            <person name="Shapiro H."/>
            <person name="Nishiyama T."/>
            <person name="Perroud P.-F."/>
            <person name="Lindquist E."/>
            <person name="Kamisugi Y."/>
            <person name="Tanahashi T."/>
            <person name="Sakakibara K."/>
            <person name="Fujita T."/>
            <person name="Oishi K."/>
            <person name="Shin-I T."/>
            <person name="Kuroki Y."/>
            <person name="Toyoda A."/>
            <person name="Suzuki Y."/>
            <person name="Hashimoto A."/>
            <person name="Yamaguchi K."/>
            <person name="Sugano A."/>
            <person name="Kohara Y."/>
            <person name="Fujiyama A."/>
            <person name="Anterola A."/>
            <person name="Aoki S."/>
            <person name="Ashton N."/>
            <person name="Barbazuk W.B."/>
            <person name="Barker E."/>
            <person name="Bennetzen J."/>
            <person name="Bezanilla M."/>
            <person name="Blankenship R."/>
            <person name="Cho S.H."/>
            <person name="Dutcher S."/>
            <person name="Estelle M."/>
            <person name="Fawcett J.A."/>
            <person name="Gundlach H."/>
            <person name="Hanada K."/>
            <person name="Heyl A."/>
            <person name="Hicks K.A."/>
            <person name="Hugh J."/>
            <person name="Lohr M."/>
            <person name="Mayer K."/>
            <person name="Melkozernov A."/>
            <person name="Murata T."/>
            <person name="Nelson D."/>
            <person name="Pils B."/>
            <person name="Prigge M."/>
            <person name="Reiss B."/>
            <person name="Renner T."/>
            <person name="Rombauts S."/>
            <person name="Rushton P."/>
            <person name="Sanderfoot A."/>
            <person name="Schween G."/>
            <person name="Shiu S.-H."/>
            <person name="Stueber K."/>
            <person name="Theodoulou F.L."/>
            <person name="Tu H."/>
            <person name="Van de Peer Y."/>
            <person name="Verrier P.J."/>
            <person name="Waters E."/>
            <person name="Wood A."/>
            <person name="Yang L."/>
            <person name="Cove D."/>
            <person name="Cuming A."/>
            <person name="Hasebe M."/>
            <person name="Lucas S."/>
            <person name="Mishler D.B."/>
            <person name="Reski R."/>
            <person name="Grigoriev I."/>
            <person name="Quatrano R.S."/>
            <person name="Boore J.L."/>
        </authorList>
    </citation>
    <scope>NUCLEOTIDE SEQUENCE [LARGE SCALE GENOMIC DNA]</scope>
    <source>
        <strain evidence="2 3">cv. Gransden 2004</strain>
    </source>
</reference>
<evidence type="ECO:0000313" key="3">
    <source>
        <dbReference type="Proteomes" id="UP000006727"/>
    </source>
</evidence>
<evidence type="ECO:0000313" key="2">
    <source>
        <dbReference type="EnsemblPlants" id="PAC:32938191.CDS.1"/>
    </source>
</evidence>
<keyword evidence="3" id="KW-1185">Reference proteome</keyword>
<gene>
    <name evidence="1" type="ORF">PHYPA_024221</name>
</gene>
<reference evidence="2" key="3">
    <citation type="submission" date="2020-12" db="UniProtKB">
        <authorList>
            <consortium name="EnsemblPlants"/>
        </authorList>
    </citation>
    <scope>IDENTIFICATION</scope>
</reference>
<organism evidence="1">
    <name type="scientific">Physcomitrium patens</name>
    <name type="common">Spreading-leaved earth moss</name>
    <name type="synonym">Physcomitrella patens</name>
    <dbReference type="NCBI Taxonomy" id="3218"/>
    <lineage>
        <taxon>Eukaryota</taxon>
        <taxon>Viridiplantae</taxon>
        <taxon>Streptophyta</taxon>
        <taxon>Embryophyta</taxon>
        <taxon>Bryophyta</taxon>
        <taxon>Bryophytina</taxon>
        <taxon>Bryopsida</taxon>
        <taxon>Funariidae</taxon>
        <taxon>Funariales</taxon>
        <taxon>Funariaceae</taxon>
        <taxon>Physcomitrium</taxon>
    </lineage>
</organism>
<name>A0A2K1IYQ4_PHYPA</name>
<proteinExistence type="predicted"/>
<dbReference type="AlphaFoldDB" id="A0A2K1IYQ4"/>
<sequence>MTVRRLNIVWHKILVEAKISTSWTTSPRKDPCSAFTSVICKVVSILVAVSMNDFKHTSSAIEDRHLDLEKSPTN</sequence>
<accession>A0A2K1IYQ4</accession>
<dbReference type="EnsemblPlants" id="Pp3c19_16732V3.1">
    <property type="protein sequence ID" value="PAC:32938191.CDS.1"/>
    <property type="gene ID" value="Pp3c19_16732"/>
</dbReference>
<dbReference type="EMBL" id="ABEU02000019">
    <property type="protein sequence ID" value="PNR34404.1"/>
    <property type="molecule type" value="Genomic_DNA"/>
</dbReference>
<dbReference type="Gramene" id="Pp3c19_16732V3.1">
    <property type="protein sequence ID" value="PAC:32938191.CDS.1"/>
    <property type="gene ID" value="Pp3c19_16732"/>
</dbReference>
<dbReference type="Proteomes" id="UP000006727">
    <property type="component" value="Chromosome 19"/>
</dbReference>
<dbReference type="InParanoid" id="A0A2K1IYQ4"/>